<reference evidence="2 3" key="2">
    <citation type="submission" date="2017-10" db="EMBL/GenBank/DDBJ databases">
        <title>Genome analyses suggest a sexual origin of heterokaryosis in a supposedly ancient asexual fungus.</title>
        <authorList>
            <person name="Corradi N."/>
            <person name="Sedzielewska K."/>
            <person name="Noel J."/>
            <person name="Charron P."/>
            <person name="Farinelli L."/>
            <person name="Marton T."/>
            <person name="Kruger M."/>
            <person name="Pelin A."/>
            <person name="Brachmann A."/>
            <person name="Corradi N."/>
        </authorList>
    </citation>
    <scope>NUCLEOTIDE SEQUENCE [LARGE SCALE GENOMIC DNA]</scope>
    <source>
        <strain evidence="2 3">A1</strain>
    </source>
</reference>
<feature type="non-terminal residue" evidence="2">
    <location>
        <position position="78"/>
    </location>
</feature>
<sequence>VSAIEALFADAPACDQQDKADEIIDLGHALGGEKEKQLIQLAITYRQLERNTPNVGQSSELCEKSPKNKEINGLLQAQ</sequence>
<dbReference type="EMBL" id="LLXH01001248">
    <property type="protein sequence ID" value="PKC59861.1"/>
    <property type="molecule type" value="Genomic_DNA"/>
</dbReference>
<dbReference type="VEuPathDB" id="FungiDB:RhiirA1_331555"/>
<feature type="non-terminal residue" evidence="2">
    <location>
        <position position="1"/>
    </location>
</feature>
<dbReference type="AlphaFoldDB" id="A0A2N0R983"/>
<name>A0A2N0R983_9GLOM</name>
<evidence type="ECO:0000256" key="1">
    <source>
        <dbReference type="SAM" id="MobiDB-lite"/>
    </source>
</evidence>
<dbReference type="Proteomes" id="UP000232688">
    <property type="component" value="Unassembled WGS sequence"/>
</dbReference>
<feature type="compositionally biased region" description="Basic and acidic residues" evidence="1">
    <location>
        <begin position="61"/>
        <end position="70"/>
    </location>
</feature>
<protein>
    <submittedName>
        <fullName evidence="2">Uncharacterized protein</fullName>
    </submittedName>
</protein>
<reference evidence="2 3" key="1">
    <citation type="submission" date="2017-10" db="EMBL/GenBank/DDBJ databases">
        <title>Extensive intraspecific genome diversity in a model arbuscular mycorrhizal fungus.</title>
        <authorList>
            <person name="Chen E.C.H."/>
            <person name="Morin E."/>
            <person name="Baudet D."/>
            <person name="Noel J."/>
            <person name="Ndikumana S."/>
            <person name="Charron P."/>
            <person name="St-Onge C."/>
            <person name="Giorgi J."/>
            <person name="Grigoriev I.V."/>
            <person name="Roux C."/>
            <person name="Martin F.M."/>
            <person name="Corradi N."/>
        </authorList>
    </citation>
    <scope>NUCLEOTIDE SEQUENCE [LARGE SCALE GENOMIC DNA]</scope>
    <source>
        <strain evidence="2 3">A1</strain>
    </source>
</reference>
<evidence type="ECO:0000313" key="2">
    <source>
        <dbReference type="EMBL" id="PKC59861.1"/>
    </source>
</evidence>
<gene>
    <name evidence="2" type="ORF">RhiirA1_331555</name>
</gene>
<comment type="caution">
    <text evidence="2">The sequence shown here is derived from an EMBL/GenBank/DDBJ whole genome shotgun (WGS) entry which is preliminary data.</text>
</comment>
<feature type="region of interest" description="Disordered" evidence="1">
    <location>
        <begin position="53"/>
        <end position="78"/>
    </location>
</feature>
<proteinExistence type="predicted"/>
<organism evidence="2 3">
    <name type="scientific">Rhizophagus irregularis</name>
    <dbReference type="NCBI Taxonomy" id="588596"/>
    <lineage>
        <taxon>Eukaryota</taxon>
        <taxon>Fungi</taxon>
        <taxon>Fungi incertae sedis</taxon>
        <taxon>Mucoromycota</taxon>
        <taxon>Glomeromycotina</taxon>
        <taxon>Glomeromycetes</taxon>
        <taxon>Glomerales</taxon>
        <taxon>Glomeraceae</taxon>
        <taxon>Rhizophagus</taxon>
    </lineage>
</organism>
<dbReference type="VEuPathDB" id="FungiDB:FUN_017728"/>
<evidence type="ECO:0000313" key="3">
    <source>
        <dbReference type="Proteomes" id="UP000232688"/>
    </source>
</evidence>
<dbReference type="VEuPathDB" id="FungiDB:RhiirFUN_023095"/>
<accession>A0A2N0R983</accession>